<feature type="domain" description="FGFR1 oncogene partner (FOP) N-terminal dimerisation" evidence="2">
    <location>
        <begin position="2"/>
        <end position="61"/>
    </location>
</feature>
<evidence type="ECO:0000313" key="3">
    <source>
        <dbReference type="EMBL" id="KNE67867.1"/>
    </source>
</evidence>
<dbReference type="Pfam" id="PF09398">
    <property type="entry name" value="FOP_dimer"/>
    <property type="match status" value="1"/>
</dbReference>
<dbReference type="EMBL" id="GG745354">
    <property type="protein sequence ID" value="KNE67867.1"/>
    <property type="molecule type" value="Genomic_DNA"/>
</dbReference>
<gene>
    <name evidence="3" type="ORF">AMAG_12585</name>
</gene>
<evidence type="ECO:0000259" key="2">
    <source>
        <dbReference type="Pfam" id="PF09398"/>
    </source>
</evidence>
<dbReference type="GO" id="GO:0034453">
    <property type="term" value="P:microtubule anchoring"/>
    <property type="evidence" value="ECO:0007669"/>
    <property type="project" value="InterPro"/>
</dbReference>
<accession>A0A0L0SZD5</accession>
<dbReference type="GO" id="GO:0005815">
    <property type="term" value="C:microtubule organizing center"/>
    <property type="evidence" value="ECO:0007669"/>
    <property type="project" value="InterPro"/>
</dbReference>
<proteinExistence type="predicted"/>
<protein>
    <recommendedName>
        <fullName evidence="2">FGFR1 oncogene partner (FOP) N-terminal dimerisation domain-containing protein</fullName>
    </recommendedName>
</protein>
<dbReference type="AlphaFoldDB" id="A0A0L0SZD5"/>
<name>A0A0L0SZD5_ALLM3</name>
<evidence type="ECO:0000313" key="4">
    <source>
        <dbReference type="Proteomes" id="UP000054350"/>
    </source>
</evidence>
<organism evidence="3 4">
    <name type="scientific">Allomyces macrogynus (strain ATCC 38327)</name>
    <name type="common">Allomyces javanicus var. macrogynus</name>
    <dbReference type="NCBI Taxonomy" id="578462"/>
    <lineage>
        <taxon>Eukaryota</taxon>
        <taxon>Fungi</taxon>
        <taxon>Fungi incertae sedis</taxon>
        <taxon>Blastocladiomycota</taxon>
        <taxon>Blastocladiomycetes</taxon>
        <taxon>Blastocladiales</taxon>
        <taxon>Blastocladiaceae</taxon>
        <taxon>Allomyces</taxon>
    </lineage>
</organism>
<keyword evidence="4" id="KW-1185">Reference proteome</keyword>
<dbReference type="InterPro" id="IPR018993">
    <property type="entry name" value="FOP_dimerisation-dom_N"/>
</dbReference>
<reference evidence="4" key="2">
    <citation type="submission" date="2009-11" db="EMBL/GenBank/DDBJ databases">
        <title>The Genome Sequence of Allomyces macrogynus strain ATCC 38327.</title>
        <authorList>
            <consortium name="The Broad Institute Genome Sequencing Platform"/>
            <person name="Russ C."/>
            <person name="Cuomo C."/>
            <person name="Shea T."/>
            <person name="Young S.K."/>
            <person name="Zeng Q."/>
            <person name="Koehrsen M."/>
            <person name="Haas B."/>
            <person name="Borodovsky M."/>
            <person name="Guigo R."/>
            <person name="Alvarado L."/>
            <person name="Berlin A."/>
            <person name="Borenstein D."/>
            <person name="Chen Z."/>
            <person name="Engels R."/>
            <person name="Freedman E."/>
            <person name="Gellesch M."/>
            <person name="Goldberg J."/>
            <person name="Griggs A."/>
            <person name="Gujja S."/>
            <person name="Heiman D."/>
            <person name="Hepburn T."/>
            <person name="Howarth C."/>
            <person name="Jen D."/>
            <person name="Larson L."/>
            <person name="Lewis B."/>
            <person name="Mehta T."/>
            <person name="Park D."/>
            <person name="Pearson M."/>
            <person name="Roberts A."/>
            <person name="Saif S."/>
            <person name="Shenoy N."/>
            <person name="Sisk P."/>
            <person name="Stolte C."/>
            <person name="Sykes S."/>
            <person name="Walk T."/>
            <person name="White J."/>
            <person name="Yandava C."/>
            <person name="Burger G."/>
            <person name="Gray M.W."/>
            <person name="Holland P.W.H."/>
            <person name="King N."/>
            <person name="Lang F.B.F."/>
            <person name="Roger A.J."/>
            <person name="Ruiz-Trillo I."/>
            <person name="Lander E."/>
            <person name="Nusbaum C."/>
        </authorList>
    </citation>
    <scope>NUCLEOTIDE SEQUENCE [LARGE SCALE GENOMIC DNA]</scope>
    <source>
        <strain evidence="4">ATCC 38327</strain>
    </source>
</reference>
<dbReference type="Gene3D" id="1.20.960.40">
    <property type="match status" value="1"/>
</dbReference>
<dbReference type="OrthoDB" id="5970631at2759"/>
<feature type="region of interest" description="Disordered" evidence="1">
    <location>
        <begin position="70"/>
        <end position="102"/>
    </location>
</feature>
<reference evidence="3 4" key="1">
    <citation type="submission" date="2009-11" db="EMBL/GenBank/DDBJ databases">
        <title>Annotation of Allomyces macrogynus ATCC 38327.</title>
        <authorList>
            <consortium name="The Broad Institute Genome Sequencing Platform"/>
            <person name="Russ C."/>
            <person name="Cuomo C."/>
            <person name="Burger G."/>
            <person name="Gray M.W."/>
            <person name="Holland P.W.H."/>
            <person name="King N."/>
            <person name="Lang F.B.F."/>
            <person name="Roger A.J."/>
            <person name="Ruiz-Trillo I."/>
            <person name="Young S.K."/>
            <person name="Zeng Q."/>
            <person name="Gargeya S."/>
            <person name="Fitzgerald M."/>
            <person name="Haas B."/>
            <person name="Abouelleil A."/>
            <person name="Alvarado L."/>
            <person name="Arachchi H.M."/>
            <person name="Berlin A."/>
            <person name="Chapman S.B."/>
            <person name="Gearin G."/>
            <person name="Goldberg J."/>
            <person name="Griggs A."/>
            <person name="Gujja S."/>
            <person name="Hansen M."/>
            <person name="Heiman D."/>
            <person name="Howarth C."/>
            <person name="Larimer J."/>
            <person name="Lui A."/>
            <person name="MacDonald P.J.P."/>
            <person name="McCowen C."/>
            <person name="Montmayeur A."/>
            <person name="Murphy C."/>
            <person name="Neiman D."/>
            <person name="Pearson M."/>
            <person name="Priest M."/>
            <person name="Roberts A."/>
            <person name="Saif S."/>
            <person name="Shea T."/>
            <person name="Sisk P."/>
            <person name="Stolte C."/>
            <person name="Sykes S."/>
            <person name="Wortman J."/>
            <person name="Nusbaum C."/>
            <person name="Birren B."/>
        </authorList>
    </citation>
    <scope>NUCLEOTIDE SEQUENCE [LARGE SCALE GENOMIC DNA]</scope>
    <source>
        <strain evidence="3 4">ATCC 38327</strain>
    </source>
</reference>
<dbReference type="Proteomes" id="UP000054350">
    <property type="component" value="Unassembled WGS sequence"/>
</dbReference>
<sequence length="102" mass="11235">MLVNALIREYLEYNGYALTQTVMEHEVPTAVVDRRQMEAALSVATESSDAANFPLLYSLVFQHVATERPRALHGPTTTDEDAPAANEKTAPDANGHVWRPAL</sequence>
<evidence type="ECO:0000256" key="1">
    <source>
        <dbReference type="SAM" id="MobiDB-lite"/>
    </source>
</evidence>
<dbReference type="VEuPathDB" id="FungiDB:AMAG_12585"/>